<accession>A0A1J5Q4M8</accession>
<evidence type="ECO:0000313" key="1">
    <source>
        <dbReference type="EMBL" id="OIQ78272.1"/>
    </source>
</evidence>
<sequence length="236" mass="25551">MDHAHRDHPGFDGLGVAADDGLKRLHQLAGHRYRVQRIVRHGSVTAFAVKGDFEVVARCHHGTGTGGEMTDSRARPVVQAKHRLHRELLKQPVLDHLAGTATAFFCWLENQVDRAVKVFVRGQVLGGCQQHGGVPVVAAGVHFAGLRAGVSEAVGFVHRQGVHIGAQTYGPVGRAVFDDADHTGGTQPALHRDTPRREFLRHDIGRALFFKAQLGVGVNVATQGGHGSALLNNFWY</sequence>
<organism evidence="1">
    <name type="scientific">mine drainage metagenome</name>
    <dbReference type="NCBI Taxonomy" id="410659"/>
    <lineage>
        <taxon>unclassified sequences</taxon>
        <taxon>metagenomes</taxon>
        <taxon>ecological metagenomes</taxon>
    </lineage>
</organism>
<protein>
    <submittedName>
        <fullName evidence="1">Uncharacterized protein</fullName>
    </submittedName>
</protein>
<comment type="caution">
    <text evidence="1">The sequence shown here is derived from an EMBL/GenBank/DDBJ whole genome shotgun (WGS) entry which is preliminary data.</text>
</comment>
<dbReference type="EMBL" id="MLJW01001433">
    <property type="protein sequence ID" value="OIQ78272.1"/>
    <property type="molecule type" value="Genomic_DNA"/>
</dbReference>
<proteinExistence type="predicted"/>
<dbReference type="AlphaFoldDB" id="A0A1J5Q4M8"/>
<name>A0A1J5Q4M8_9ZZZZ</name>
<reference evidence="1" key="1">
    <citation type="submission" date="2016-10" db="EMBL/GenBank/DDBJ databases">
        <title>Sequence of Gallionella enrichment culture.</title>
        <authorList>
            <person name="Poehlein A."/>
            <person name="Muehling M."/>
            <person name="Daniel R."/>
        </authorList>
    </citation>
    <scope>NUCLEOTIDE SEQUENCE</scope>
</reference>
<gene>
    <name evidence="1" type="ORF">GALL_400220</name>
</gene>